<organism evidence="4">
    <name type="scientific">mine drainage metagenome</name>
    <dbReference type="NCBI Taxonomy" id="410659"/>
    <lineage>
        <taxon>unclassified sequences</taxon>
        <taxon>metagenomes</taxon>
        <taxon>ecological metagenomes</taxon>
    </lineage>
</organism>
<name>A0A1J5QXS9_9ZZZZ</name>
<dbReference type="Gene3D" id="3.40.190.10">
    <property type="entry name" value="Periplasmic binding protein-like II"/>
    <property type="match status" value="2"/>
</dbReference>
<dbReference type="GO" id="GO:0030973">
    <property type="term" value="F:molybdate ion binding"/>
    <property type="evidence" value="ECO:0007669"/>
    <property type="project" value="TreeGrafter"/>
</dbReference>
<dbReference type="InterPro" id="IPR005950">
    <property type="entry name" value="ModA"/>
</dbReference>
<evidence type="ECO:0000256" key="2">
    <source>
        <dbReference type="ARBA" id="ARBA00022723"/>
    </source>
</evidence>
<dbReference type="FunFam" id="3.40.190.10:FF:000035">
    <property type="entry name" value="Molybdate ABC transporter substrate-binding protein"/>
    <property type="match status" value="1"/>
</dbReference>
<dbReference type="EMBL" id="MLJW01000388">
    <property type="protein sequence ID" value="OIQ88098.1"/>
    <property type="molecule type" value="Genomic_DNA"/>
</dbReference>
<sequence>MKRLRVLVIAAIVAALGISAKAVEIHVFAAASLSDALTELAPRYKALTGDTLVFNFGGSGTLARQIEEGAPADVFISADELRANLLQSKGLLEPATRRNLVANVLVVVVPADAPAGGPTSFKDLESGRIARIAIGDPDVVPAGTYARDVLRKAGVWEAVRGKLVPLENVRAVLAAVDSDNADAGFVYATDAAIAKHARVAFETPEALAPRIEYPMAVVKGAAQAERGRALVKFLAGKTARAVFVKYGFKMPSVR</sequence>
<evidence type="ECO:0000313" key="4">
    <source>
        <dbReference type="EMBL" id="OIQ88098.1"/>
    </source>
</evidence>
<reference evidence="4" key="1">
    <citation type="submission" date="2016-10" db="EMBL/GenBank/DDBJ databases">
        <title>Sequence of Gallionella enrichment culture.</title>
        <authorList>
            <person name="Poehlein A."/>
            <person name="Muehling M."/>
            <person name="Daniel R."/>
        </authorList>
    </citation>
    <scope>NUCLEOTIDE SEQUENCE</scope>
</reference>
<evidence type="ECO:0000256" key="3">
    <source>
        <dbReference type="ARBA" id="ARBA00022729"/>
    </source>
</evidence>
<dbReference type="NCBIfam" id="TIGR01256">
    <property type="entry name" value="modA"/>
    <property type="match status" value="1"/>
</dbReference>
<dbReference type="AlphaFoldDB" id="A0A1J5QXS9"/>
<accession>A0A1J5QXS9</accession>
<dbReference type="GO" id="GO:0015689">
    <property type="term" value="P:molybdate ion transport"/>
    <property type="evidence" value="ECO:0007669"/>
    <property type="project" value="InterPro"/>
</dbReference>
<dbReference type="PANTHER" id="PTHR30632">
    <property type="entry name" value="MOLYBDATE-BINDING PERIPLASMIC PROTEIN"/>
    <property type="match status" value="1"/>
</dbReference>
<keyword evidence="3" id="KW-0732">Signal</keyword>
<dbReference type="GO" id="GO:0046872">
    <property type="term" value="F:metal ion binding"/>
    <property type="evidence" value="ECO:0007669"/>
    <property type="project" value="UniProtKB-KW"/>
</dbReference>
<gene>
    <name evidence="4" type="primary">modA_11</name>
    <name evidence="4" type="ORF">GALL_300300</name>
</gene>
<keyword evidence="1" id="KW-0500">Molybdenum</keyword>
<dbReference type="PANTHER" id="PTHR30632:SF0">
    <property type="entry name" value="SULFATE-BINDING PROTEIN"/>
    <property type="match status" value="1"/>
</dbReference>
<comment type="caution">
    <text evidence="4">The sequence shown here is derived from an EMBL/GenBank/DDBJ whole genome shotgun (WGS) entry which is preliminary data.</text>
</comment>
<proteinExistence type="predicted"/>
<dbReference type="Pfam" id="PF13531">
    <property type="entry name" value="SBP_bac_11"/>
    <property type="match status" value="1"/>
</dbReference>
<dbReference type="InterPro" id="IPR050682">
    <property type="entry name" value="ModA/WtpA"/>
</dbReference>
<protein>
    <submittedName>
        <fullName evidence="4">Molybdate-binding periplasmic protein</fullName>
    </submittedName>
</protein>
<evidence type="ECO:0000256" key="1">
    <source>
        <dbReference type="ARBA" id="ARBA00022505"/>
    </source>
</evidence>
<dbReference type="PIRSF" id="PIRSF004846">
    <property type="entry name" value="ModA"/>
    <property type="match status" value="1"/>
</dbReference>
<dbReference type="SUPFAM" id="SSF53850">
    <property type="entry name" value="Periplasmic binding protein-like II"/>
    <property type="match status" value="1"/>
</dbReference>
<keyword evidence="2" id="KW-0479">Metal-binding</keyword>